<dbReference type="AlphaFoldDB" id="A0A9X9LH78"/>
<feature type="region of interest" description="Disordered" evidence="1">
    <location>
        <begin position="20"/>
        <end position="49"/>
    </location>
</feature>
<organism evidence="2 3">
    <name type="scientific">Gulo gulo</name>
    <name type="common">Wolverine</name>
    <name type="synonym">Gluton</name>
    <dbReference type="NCBI Taxonomy" id="48420"/>
    <lineage>
        <taxon>Eukaryota</taxon>
        <taxon>Metazoa</taxon>
        <taxon>Chordata</taxon>
        <taxon>Craniata</taxon>
        <taxon>Vertebrata</taxon>
        <taxon>Euteleostomi</taxon>
        <taxon>Mammalia</taxon>
        <taxon>Eutheria</taxon>
        <taxon>Laurasiatheria</taxon>
        <taxon>Carnivora</taxon>
        <taxon>Caniformia</taxon>
        <taxon>Musteloidea</taxon>
        <taxon>Mustelidae</taxon>
        <taxon>Guloninae</taxon>
        <taxon>Gulo</taxon>
    </lineage>
</organism>
<evidence type="ECO:0000256" key="1">
    <source>
        <dbReference type="SAM" id="MobiDB-lite"/>
    </source>
</evidence>
<feature type="non-terminal residue" evidence="2">
    <location>
        <position position="1"/>
    </location>
</feature>
<sequence length="182" mass="19059">PAAGGCPGLSCAGVGVGGGRSGLAVAPQRQPVRARLPSPAPNPAPGPLYSDCDKLEQKLQVLLTCLKRVCRRSVPPEPLASLGSHFPPFAPLHDPTQAAGRGDAMGRKRGRRRDSPPVRQHSPLRPGILHKTFPASSLGRLRAKSAVVGGPWAGRRRGESSSQLRGRGEAGGRSSLERRGAR</sequence>
<dbReference type="Proteomes" id="UP000269945">
    <property type="component" value="Unassembled WGS sequence"/>
</dbReference>
<name>A0A9X9LH78_GULGU</name>
<gene>
    <name evidence="2" type="ORF">BN2614_LOCUS6</name>
</gene>
<keyword evidence="3" id="KW-1185">Reference proteome</keyword>
<evidence type="ECO:0000313" key="3">
    <source>
        <dbReference type="Proteomes" id="UP000269945"/>
    </source>
</evidence>
<accession>A0A9X9LH78</accession>
<feature type="compositionally biased region" description="Basic and acidic residues" evidence="1">
    <location>
        <begin position="166"/>
        <end position="182"/>
    </location>
</feature>
<proteinExistence type="predicted"/>
<comment type="caution">
    <text evidence="2">The sequence shown here is derived from an EMBL/GenBank/DDBJ whole genome shotgun (WGS) entry which is preliminary data.</text>
</comment>
<reference evidence="2 3" key="1">
    <citation type="submission" date="2018-10" db="EMBL/GenBank/DDBJ databases">
        <authorList>
            <person name="Ekblom R."/>
            <person name="Jareborg N."/>
        </authorList>
    </citation>
    <scope>NUCLEOTIDE SEQUENCE [LARGE SCALE GENOMIC DNA]</scope>
    <source>
        <tissue evidence="2">Muscle</tissue>
    </source>
</reference>
<feature type="region of interest" description="Disordered" evidence="1">
    <location>
        <begin position="76"/>
        <end position="182"/>
    </location>
</feature>
<feature type="non-terminal residue" evidence="2">
    <location>
        <position position="182"/>
    </location>
</feature>
<dbReference type="EMBL" id="CYRY02003518">
    <property type="protein sequence ID" value="VCW68124.1"/>
    <property type="molecule type" value="Genomic_DNA"/>
</dbReference>
<evidence type="ECO:0000313" key="2">
    <source>
        <dbReference type="EMBL" id="VCW68124.1"/>
    </source>
</evidence>
<protein>
    <submittedName>
        <fullName evidence="2">Uncharacterized protein</fullName>
    </submittedName>
</protein>